<name>A0A9Q0MBA6_BLOTA</name>
<dbReference type="AlphaFoldDB" id="A0A9Q0MBA6"/>
<evidence type="ECO:0000313" key="3">
    <source>
        <dbReference type="Proteomes" id="UP001142055"/>
    </source>
</evidence>
<reference evidence="2" key="1">
    <citation type="submission" date="2022-12" db="EMBL/GenBank/DDBJ databases">
        <title>Genome assemblies of Blomia tropicalis.</title>
        <authorList>
            <person name="Cui Y."/>
        </authorList>
    </citation>
    <scope>NUCLEOTIDE SEQUENCE</scope>
    <source>
        <tissue evidence="2">Adult mites</tissue>
    </source>
</reference>
<organism evidence="2 3">
    <name type="scientific">Blomia tropicalis</name>
    <name type="common">Mite</name>
    <dbReference type="NCBI Taxonomy" id="40697"/>
    <lineage>
        <taxon>Eukaryota</taxon>
        <taxon>Metazoa</taxon>
        <taxon>Ecdysozoa</taxon>
        <taxon>Arthropoda</taxon>
        <taxon>Chelicerata</taxon>
        <taxon>Arachnida</taxon>
        <taxon>Acari</taxon>
        <taxon>Acariformes</taxon>
        <taxon>Sarcoptiformes</taxon>
        <taxon>Astigmata</taxon>
        <taxon>Glycyphagoidea</taxon>
        <taxon>Echimyopodidae</taxon>
        <taxon>Blomia</taxon>
    </lineage>
</organism>
<evidence type="ECO:0000313" key="2">
    <source>
        <dbReference type="EMBL" id="KAJ6221027.1"/>
    </source>
</evidence>
<proteinExistence type="predicted"/>
<protein>
    <submittedName>
        <fullName evidence="2">Uncharacterized protein</fullName>
    </submittedName>
</protein>
<sequence length="143" mass="16579">MIVVSVTAFIEEPYQPIIDEEDFLPTPPPPPTTTSTTTTRRPIPPIPNDECRTFCGRITSCKDILNIYLHSTKNCYNQFNWNCFTHHNRHCLAQSNCPLDHIRSGFGQSFEKRNRCMPLYMCQYFAKIYSHVNDLHEILIGVN</sequence>
<evidence type="ECO:0000256" key="1">
    <source>
        <dbReference type="SAM" id="MobiDB-lite"/>
    </source>
</evidence>
<keyword evidence="3" id="KW-1185">Reference proteome</keyword>
<gene>
    <name evidence="2" type="ORF">RDWZM_006839</name>
</gene>
<dbReference type="EMBL" id="JAPWDV010000002">
    <property type="protein sequence ID" value="KAJ6221027.1"/>
    <property type="molecule type" value="Genomic_DNA"/>
</dbReference>
<dbReference type="Proteomes" id="UP001142055">
    <property type="component" value="Chromosome 2"/>
</dbReference>
<feature type="region of interest" description="Disordered" evidence="1">
    <location>
        <begin position="20"/>
        <end position="43"/>
    </location>
</feature>
<comment type="caution">
    <text evidence="2">The sequence shown here is derived from an EMBL/GenBank/DDBJ whole genome shotgun (WGS) entry which is preliminary data.</text>
</comment>
<accession>A0A9Q0MBA6</accession>